<dbReference type="KEGG" id="tje:TJEJU_2351"/>
<dbReference type="InterPro" id="IPR018060">
    <property type="entry name" value="HTH_AraC"/>
</dbReference>
<dbReference type="RefSeq" id="WP_095072280.1">
    <property type="nucleotide sequence ID" value="NZ_LT899436.1"/>
</dbReference>
<keyword evidence="3" id="KW-0804">Transcription</keyword>
<evidence type="ECO:0000256" key="2">
    <source>
        <dbReference type="ARBA" id="ARBA00023125"/>
    </source>
</evidence>
<keyword evidence="6" id="KW-1185">Reference proteome</keyword>
<dbReference type="Pfam" id="PF02311">
    <property type="entry name" value="AraC_binding"/>
    <property type="match status" value="1"/>
</dbReference>
<reference evidence="5 6" key="1">
    <citation type="submission" date="2017-07" db="EMBL/GenBank/DDBJ databases">
        <authorList>
            <person name="Sun Z.S."/>
            <person name="Albrecht U."/>
            <person name="Echele G."/>
            <person name="Lee C.C."/>
        </authorList>
    </citation>
    <scope>NUCLEOTIDE SEQUENCE [LARGE SCALE GENOMIC DNA]</scope>
    <source>
        <strain evidence="6">type strain: KCTC 22618</strain>
    </source>
</reference>
<dbReference type="PANTHER" id="PTHR43280:SF32">
    <property type="entry name" value="TRANSCRIPTIONAL REGULATORY PROTEIN"/>
    <property type="match status" value="1"/>
</dbReference>
<evidence type="ECO:0000256" key="1">
    <source>
        <dbReference type="ARBA" id="ARBA00023015"/>
    </source>
</evidence>
<feature type="domain" description="HTH araC/xylS-type" evidence="4">
    <location>
        <begin position="191"/>
        <end position="289"/>
    </location>
</feature>
<dbReference type="AlphaFoldDB" id="A0A238UAL9"/>
<dbReference type="Proteomes" id="UP000215214">
    <property type="component" value="Chromosome TJEJU"/>
</dbReference>
<dbReference type="InterPro" id="IPR003313">
    <property type="entry name" value="AraC-bd"/>
</dbReference>
<name>A0A238UAL9_9FLAO</name>
<accession>A0A238UAL9</accession>
<proteinExistence type="predicted"/>
<keyword evidence="1" id="KW-0805">Transcription regulation</keyword>
<dbReference type="PANTHER" id="PTHR43280">
    <property type="entry name" value="ARAC-FAMILY TRANSCRIPTIONAL REGULATOR"/>
    <property type="match status" value="1"/>
</dbReference>
<dbReference type="OrthoDB" id="1096411at2"/>
<dbReference type="EMBL" id="LT899436">
    <property type="protein sequence ID" value="SNR16036.1"/>
    <property type="molecule type" value="Genomic_DNA"/>
</dbReference>
<evidence type="ECO:0000313" key="5">
    <source>
        <dbReference type="EMBL" id="SNR16036.1"/>
    </source>
</evidence>
<gene>
    <name evidence="5" type="ORF">TJEJU_2351</name>
</gene>
<dbReference type="GO" id="GO:0043565">
    <property type="term" value="F:sequence-specific DNA binding"/>
    <property type="evidence" value="ECO:0007669"/>
    <property type="project" value="InterPro"/>
</dbReference>
<dbReference type="SUPFAM" id="SSF51215">
    <property type="entry name" value="Regulatory protein AraC"/>
    <property type="match status" value="1"/>
</dbReference>
<dbReference type="SMART" id="SM00342">
    <property type="entry name" value="HTH_ARAC"/>
    <property type="match status" value="1"/>
</dbReference>
<dbReference type="SUPFAM" id="SSF46689">
    <property type="entry name" value="Homeodomain-like"/>
    <property type="match status" value="1"/>
</dbReference>
<organism evidence="5 6">
    <name type="scientific">Tenacibaculum jejuense</name>
    <dbReference type="NCBI Taxonomy" id="584609"/>
    <lineage>
        <taxon>Bacteria</taxon>
        <taxon>Pseudomonadati</taxon>
        <taxon>Bacteroidota</taxon>
        <taxon>Flavobacteriia</taxon>
        <taxon>Flavobacteriales</taxon>
        <taxon>Flavobacteriaceae</taxon>
        <taxon>Tenacibaculum</taxon>
    </lineage>
</organism>
<sequence>MKEDIKKIKFNNVQKPNFQFDLVELNELLTRDLDHDLTQIHRVEFYHIFLITEGTGSHTIDFSEYSYQKATLLTLKKGQLHCFNSNTKANGYLLLFTENFLLSHFNKIEVSKSIQLFNNLLSMPKIVLDHKDFNDILSLIERIKSEYFDTYDEFSVGIIRSALHMIITKLFRIKTRDNQKLLQRKYFNEFIEFQKLVEENYTKTKKVIDYANMMNCSTKTLNNICHNIIGKSAKVVIDELIITQIKRFLISTSLSVKEIAYNVGFDEPSNLYKYFKKYTYMSPESFRKNN</sequence>
<dbReference type="Pfam" id="PF12833">
    <property type="entry name" value="HTH_18"/>
    <property type="match status" value="1"/>
</dbReference>
<protein>
    <submittedName>
        <fullName evidence="5">Probable transcriptional regulator, AraC family</fullName>
    </submittedName>
</protein>
<evidence type="ECO:0000256" key="3">
    <source>
        <dbReference type="ARBA" id="ARBA00023163"/>
    </source>
</evidence>
<dbReference type="PROSITE" id="PS01124">
    <property type="entry name" value="HTH_ARAC_FAMILY_2"/>
    <property type="match status" value="1"/>
</dbReference>
<evidence type="ECO:0000313" key="6">
    <source>
        <dbReference type="Proteomes" id="UP000215214"/>
    </source>
</evidence>
<dbReference type="InterPro" id="IPR009057">
    <property type="entry name" value="Homeodomain-like_sf"/>
</dbReference>
<dbReference type="Gene3D" id="1.10.10.60">
    <property type="entry name" value="Homeodomain-like"/>
    <property type="match status" value="1"/>
</dbReference>
<evidence type="ECO:0000259" key="4">
    <source>
        <dbReference type="PROSITE" id="PS01124"/>
    </source>
</evidence>
<dbReference type="GO" id="GO:0003700">
    <property type="term" value="F:DNA-binding transcription factor activity"/>
    <property type="evidence" value="ECO:0007669"/>
    <property type="project" value="InterPro"/>
</dbReference>
<dbReference type="InterPro" id="IPR037923">
    <property type="entry name" value="HTH-like"/>
</dbReference>
<keyword evidence="2" id="KW-0238">DNA-binding</keyword>